<organism evidence="5 6">
    <name type="scientific">Dioscorea cayennensis subsp. rotundata</name>
    <name type="common">White Guinea yam</name>
    <name type="synonym">Dioscorea rotundata</name>
    <dbReference type="NCBI Taxonomy" id="55577"/>
    <lineage>
        <taxon>Eukaryota</taxon>
        <taxon>Viridiplantae</taxon>
        <taxon>Streptophyta</taxon>
        <taxon>Embryophyta</taxon>
        <taxon>Tracheophyta</taxon>
        <taxon>Spermatophyta</taxon>
        <taxon>Magnoliopsida</taxon>
        <taxon>Liliopsida</taxon>
        <taxon>Dioscoreales</taxon>
        <taxon>Dioscoreaceae</taxon>
        <taxon>Dioscorea</taxon>
    </lineage>
</organism>
<evidence type="ECO:0000313" key="5">
    <source>
        <dbReference type="Proteomes" id="UP001515500"/>
    </source>
</evidence>
<dbReference type="PANTHER" id="PTHR47447:SF21">
    <property type="entry name" value="PENTACOTRIPEPTIDE-REPEAT REGION OF PRORP DOMAIN-CONTAINING PROTEIN"/>
    <property type="match status" value="1"/>
</dbReference>
<feature type="repeat" description="PPR" evidence="3">
    <location>
        <begin position="135"/>
        <end position="169"/>
    </location>
</feature>
<evidence type="ECO:0000256" key="3">
    <source>
        <dbReference type="PROSITE-ProRule" id="PRU00708"/>
    </source>
</evidence>
<feature type="repeat" description="PPR" evidence="3">
    <location>
        <begin position="345"/>
        <end position="379"/>
    </location>
</feature>
<dbReference type="PANTHER" id="PTHR47447">
    <property type="entry name" value="OS03G0856100 PROTEIN"/>
    <property type="match status" value="1"/>
</dbReference>
<dbReference type="Gene3D" id="1.25.40.10">
    <property type="entry name" value="Tetratricopeptide repeat domain"/>
    <property type="match status" value="4"/>
</dbReference>
<feature type="repeat" description="PPR" evidence="3">
    <location>
        <begin position="450"/>
        <end position="484"/>
    </location>
</feature>
<dbReference type="PROSITE" id="PS51375">
    <property type="entry name" value="PPR"/>
    <property type="match status" value="8"/>
</dbReference>
<dbReference type="SUPFAM" id="SSF48452">
    <property type="entry name" value="TPR-like"/>
    <property type="match status" value="1"/>
</dbReference>
<feature type="repeat" description="PPR" evidence="3">
    <location>
        <begin position="415"/>
        <end position="449"/>
    </location>
</feature>
<feature type="region of interest" description="Disordered" evidence="4">
    <location>
        <begin position="526"/>
        <end position="586"/>
    </location>
</feature>
<gene>
    <name evidence="6" type="primary">LOC120250274</name>
</gene>
<evidence type="ECO:0000256" key="2">
    <source>
        <dbReference type="ARBA" id="ARBA00022737"/>
    </source>
</evidence>
<feature type="repeat" description="PPR" evidence="3">
    <location>
        <begin position="380"/>
        <end position="414"/>
    </location>
</feature>
<keyword evidence="5" id="KW-1185">Reference proteome</keyword>
<name>A0AB40AL71_DIOCR</name>
<evidence type="ECO:0000313" key="6">
    <source>
        <dbReference type="RefSeq" id="XP_039115006.1"/>
    </source>
</evidence>
<dbReference type="InterPro" id="IPR011990">
    <property type="entry name" value="TPR-like_helical_dom_sf"/>
</dbReference>
<feature type="compositionally biased region" description="Acidic residues" evidence="4">
    <location>
        <begin position="558"/>
        <end position="571"/>
    </location>
</feature>
<evidence type="ECO:0000256" key="1">
    <source>
        <dbReference type="ARBA" id="ARBA00007626"/>
    </source>
</evidence>
<dbReference type="RefSeq" id="XP_039115006.1">
    <property type="nucleotide sequence ID" value="XM_039259072.1"/>
</dbReference>
<dbReference type="Proteomes" id="UP001515500">
    <property type="component" value="Chromosome 19"/>
</dbReference>
<feature type="repeat" description="PPR" evidence="3">
    <location>
        <begin position="243"/>
        <end position="277"/>
    </location>
</feature>
<feature type="repeat" description="PPR" evidence="3">
    <location>
        <begin position="170"/>
        <end position="204"/>
    </location>
</feature>
<dbReference type="Pfam" id="PF13041">
    <property type="entry name" value="PPR_2"/>
    <property type="match status" value="2"/>
</dbReference>
<sequence length="586" mass="66682">MEAIGSQSLLSFSSNLCKTKVVINANVNNVKVNGRLKIVCQGMLAPRKFMQRRKKVEVFKDAADEAKQKNWRRLMKEIEDEGSAVSVLRNQRNKGDPLPRDLVLGTLVRFKQLKKWNLVAEILDWLRCQHWWDFSEMDFLMLITAYGKLGDFNRAERVLKYMNKKGYTPSVISHTALMEAYGRAGQFNKAETVFRRMQLSGPEPSPVTYQIILKTFVEGNKFNEADAVFQSLLTEERAPFKPDQKMFHMMIYMYKKAGNYDKARKIFGQMADRGISQSTVTFNSLMSFETSYKEVSNIYDQMQRAGLRPDVVSYALLIKAYGNARREDEALAVFEEMLDAGVRPTRQAYNILLDAFGRCGMVEEAKTVFKSMRRDRCNPDLCSYATMLSAYVNASNMEGAEKFFKRLKDDRLQPNVVTYGTLMKGYAKENDLEKVMQVYERMRMEGVEANQTIFTTIMDAHGKNSDFGSAVIWFKEMCSRGLPPDQKAKNILLSLAKAPEEQAEARVLVGESVSKLSLNTVNELSQVLDDDDDGEQEEDDDVSAPDLGNTTGEKLNEFDDDDEDDEDDVDTSLDSFDANHLISSRG</sequence>
<dbReference type="Pfam" id="PF01535">
    <property type="entry name" value="PPR"/>
    <property type="match status" value="2"/>
</dbReference>
<comment type="similarity">
    <text evidence="1">Belongs to the PPR family. P subfamily.</text>
</comment>
<keyword evidence="2" id="KW-0677">Repeat</keyword>
<dbReference type="InterPro" id="IPR002885">
    <property type="entry name" value="PPR_rpt"/>
</dbReference>
<feature type="repeat" description="PPR" evidence="3">
    <location>
        <begin position="310"/>
        <end position="344"/>
    </location>
</feature>
<accession>A0AB40AL71</accession>
<dbReference type="SUPFAM" id="SSF81901">
    <property type="entry name" value="HCP-like"/>
    <property type="match status" value="1"/>
</dbReference>
<feature type="compositionally biased region" description="Acidic residues" evidence="4">
    <location>
        <begin position="528"/>
        <end position="543"/>
    </location>
</feature>
<protein>
    <submittedName>
        <fullName evidence="6">Pentatricopeptide repeat-containing protein At3g59040</fullName>
    </submittedName>
</protein>
<dbReference type="NCBIfam" id="TIGR00756">
    <property type="entry name" value="PPR"/>
    <property type="match status" value="8"/>
</dbReference>
<dbReference type="Pfam" id="PF13812">
    <property type="entry name" value="PPR_3"/>
    <property type="match status" value="2"/>
</dbReference>
<dbReference type="GeneID" id="120250274"/>
<evidence type="ECO:0000256" key="4">
    <source>
        <dbReference type="SAM" id="MobiDB-lite"/>
    </source>
</evidence>
<reference evidence="6" key="1">
    <citation type="submission" date="2025-08" db="UniProtKB">
        <authorList>
            <consortium name="RefSeq"/>
        </authorList>
    </citation>
    <scope>IDENTIFICATION</scope>
</reference>
<proteinExistence type="inferred from homology"/>
<dbReference type="AlphaFoldDB" id="A0AB40AL71"/>